<evidence type="ECO:0000256" key="1">
    <source>
        <dbReference type="SAM" id="MobiDB-lite"/>
    </source>
</evidence>
<evidence type="ECO:0000313" key="3">
    <source>
        <dbReference type="Proteomes" id="UP001152888"/>
    </source>
</evidence>
<feature type="compositionally biased region" description="Low complexity" evidence="1">
    <location>
        <begin position="66"/>
        <end position="78"/>
    </location>
</feature>
<dbReference type="EMBL" id="CAKOFQ010006683">
    <property type="protein sequence ID" value="CAH1959669.1"/>
    <property type="molecule type" value="Genomic_DNA"/>
</dbReference>
<feature type="compositionally biased region" description="Low complexity" evidence="1">
    <location>
        <begin position="96"/>
        <end position="105"/>
    </location>
</feature>
<reference evidence="2" key="1">
    <citation type="submission" date="2022-03" db="EMBL/GenBank/DDBJ databases">
        <authorList>
            <person name="Sayadi A."/>
        </authorList>
    </citation>
    <scope>NUCLEOTIDE SEQUENCE</scope>
</reference>
<evidence type="ECO:0000313" key="2">
    <source>
        <dbReference type="EMBL" id="CAH1959669.1"/>
    </source>
</evidence>
<organism evidence="2 3">
    <name type="scientific">Acanthoscelides obtectus</name>
    <name type="common">Bean weevil</name>
    <name type="synonym">Bruchus obtectus</name>
    <dbReference type="NCBI Taxonomy" id="200917"/>
    <lineage>
        <taxon>Eukaryota</taxon>
        <taxon>Metazoa</taxon>
        <taxon>Ecdysozoa</taxon>
        <taxon>Arthropoda</taxon>
        <taxon>Hexapoda</taxon>
        <taxon>Insecta</taxon>
        <taxon>Pterygota</taxon>
        <taxon>Neoptera</taxon>
        <taxon>Endopterygota</taxon>
        <taxon>Coleoptera</taxon>
        <taxon>Polyphaga</taxon>
        <taxon>Cucujiformia</taxon>
        <taxon>Chrysomeloidea</taxon>
        <taxon>Chrysomelidae</taxon>
        <taxon>Bruchinae</taxon>
        <taxon>Bruchini</taxon>
        <taxon>Acanthoscelides</taxon>
    </lineage>
</organism>
<dbReference type="AlphaFoldDB" id="A0A9P0NZX9"/>
<accession>A0A9P0NZX9</accession>
<keyword evidence="3" id="KW-1185">Reference proteome</keyword>
<dbReference type="Proteomes" id="UP001152888">
    <property type="component" value="Unassembled WGS sequence"/>
</dbReference>
<proteinExistence type="predicted"/>
<protein>
    <submittedName>
        <fullName evidence="2">Uncharacterized protein</fullName>
    </submittedName>
</protein>
<gene>
    <name evidence="2" type="ORF">ACAOBT_LOCUS3296</name>
</gene>
<feature type="region of interest" description="Disordered" evidence="1">
    <location>
        <begin position="50"/>
        <end position="124"/>
    </location>
</feature>
<name>A0A9P0NZX9_ACAOB</name>
<comment type="caution">
    <text evidence="2">The sequence shown here is derived from an EMBL/GenBank/DDBJ whole genome shotgun (WGS) entry which is preliminary data.</text>
</comment>
<sequence length="124" mass="12278">MLGFTSYRDWTGAGVVGGSQQQPQQHHLGGAGLGVPQQQLSVVTTVWGVTTSTQSGPGAPGGGGYPLQVVPGQQSQQVGGYGVGPSTASGKVPPQAAANAAGTAAYHQHGPPPPVGYRQNVPPG</sequence>